<evidence type="ECO:0000313" key="2">
    <source>
        <dbReference type="EMBL" id="TGO20936.1"/>
    </source>
</evidence>
<evidence type="ECO:0000256" key="1">
    <source>
        <dbReference type="SAM" id="MobiDB-lite"/>
    </source>
</evidence>
<feature type="compositionally biased region" description="Polar residues" evidence="1">
    <location>
        <begin position="80"/>
        <end position="97"/>
    </location>
</feature>
<accession>A0A4Z1F989</accession>
<feature type="region of interest" description="Disordered" evidence="1">
    <location>
        <begin position="29"/>
        <end position="117"/>
    </location>
</feature>
<feature type="compositionally biased region" description="Low complexity" evidence="1">
    <location>
        <begin position="98"/>
        <end position="109"/>
    </location>
</feature>
<organism evidence="2 3">
    <name type="scientific">Botrytis paeoniae</name>
    <dbReference type="NCBI Taxonomy" id="278948"/>
    <lineage>
        <taxon>Eukaryota</taxon>
        <taxon>Fungi</taxon>
        <taxon>Dikarya</taxon>
        <taxon>Ascomycota</taxon>
        <taxon>Pezizomycotina</taxon>
        <taxon>Leotiomycetes</taxon>
        <taxon>Helotiales</taxon>
        <taxon>Sclerotiniaceae</taxon>
        <taxon>Botrytis</taxon>
    </lineage>
</organism>
<gene>
    <name evidence="2" type="ORF">BPAE_0255g00040</name>
</gene>
<feature type="compositionally biased region" description="Basic and acidic residues" evidence="1">
    <location>
        <begin position="31"/>
        <end position="62"/>
    </location>
</feature>
<keyword evidence="3" id="KW-1185">Reference proteome</keyword>
<reference evidence="2 3" key="1">
    <citation type="submission" date="2017-12" db="EMBL/GenBank/DDBJ databases">
        <title>Comparative genomics of Botrytis spp.</title>
        <authorList>
            <person name="Valero-Jimenez C.A."/>
            <person name="Tapia P."/>
            <person name="Veloso J."/>
            <person name="Silva-Moreno E."/>
            <person name="Staats M."/>
            <person name="Valdes J.H."/>
            <person name="Van Kan J.A.L."/>
        </authorList>
    </citation>
    <scope>NUCLEOTIDE SEQUENCE [LARGE SCALE GENOMIC DNA]</scope>
    <source>
        <strain evidence="2 3">Bp0003</strain>
    </source>
</reference>
<sequence>MPTCSFNVDEFMDRGFEKKDDEISVRYLSRKGRDEKEKGGKKEKEWKEARDRVGKERKSEFLRKRKKAKEVDTPPDPVYSSVSPTTSQHYKYDLQNTSPDPLSPHLPLSGATHSNSQPPLRLQRCLELRNHFIFFLTHVAFELRIGHRIVVFAFETADHAAEILPHEFREQLRTGVAVADTAGFENFIGEIGTSFEGEGFGEDKRVVAVEEEGGYLVGY</sequence>
<proteinExistence type="predicted"/>
<dbReference type="AlphaFoldDB" id="A0A4Z1F989"/>
<comment type="caution">
    <text evidence="2">The sequence shown here is derived from an EMBL/GenBank/DDBJ whole genome shotgun (WGS) entry which is preliminary data.</text>
</comment>
<dbReference type="Proteomes" id="UP000297910">
    <property type="component" value="Unassembled WGS sequence"/>
</dbReference>
<protein>
    <submittedName>
        <fullName evidence="2">Uncharacterized protein</fullName>
    </submittedName>
</protein>
<evidence type="ECO:0000313" key="3">
    <source>
        <dbReference type="Proteomes" id="UP000297910"/>
    </source>
</evidence>
<name>A0A4Z1F989_9HELO</name>
<dbReference type="EMBL" id="PQXI01000254">
    <property type="protein sequence ID" value="TGO20936.1"/>
    <property type="molecule type" value="Genomic_DNA"/>
</dbReference>